<name>A0A1M4U7R6_9BACT</name>
<sequence>MKKYILYSLFSALMFLNFGCDEYLDVKPISSITSSSFWNEPGDCEAYLVGIYSAIRTRTNTILYGEDRGDSFEPGQIGPVSEAWAQSLSAANAPSWSGFYNTIYHINRLIYEIDNIEFSNEADRNRILAESHALRAMVYFQMAKIWGDVPLVTEPTQNADVELVARADVNEVFNFINGEITTALSFFPEEGYVDKNRMSKPAAYALQADVKMWTGKVLGGGQSDFDAALSAIAIVEQSGLSLLPDFGDIFSADNKKNDEIIFSLFFEYQEKDNLYADRLSSWGINVTGAANYEDLPVTVRNSARHVYGPSPELKNAFNEYASDVRKNVSMIDAVMANGEVLLTSQNKFRGTVYDDRYFDNDLIVYRYADIILLKAEALAATNMVNEAINELNKVKQRAGVPVYSGSPKNGKRVVIL</sequence>
<evidence type="ECO:0000313" key="9">
    <source>
        <dbReference type="Proteomes" id="UP000184164"/>
    </source>
</evidence>
<dbReference type="RefSeq" id="WP_072998724.1">
    <property type="nucleotide sequence ID" value="NZ_FQUM01000001.1"/>
</dbReference>
<dbReference type="STRING" id="1484053.SAMN05444274_101598"/>
<evidence type="ECO:0000256" key="2">
    <source>
        <dbReference type="ARBA" id="ARBA00006275"/>
    </source>
</evidence>
<dbReference type="SUPFAM" id="SSF48452">
    <property type="entry name" value="TPR-like"/>
    <property type="match status" value="1"/>
</dbReference>
<dbReference type="OrthoDB" id="1016139at2"/>
<dbReference type="InterPro" id="IPR033985">
    <property type="entry name" value="SusD-like_N"/>
</dbReference>
<gene>
    <name evidence="8" type="ORF">SAMN05444274_101598</name>
</gene>
<evidence type="ECO:0000256" key="1">
    <source>
        <dbReference type="ARBA" id="ARBA00004442"/>
    </source>
</evidence>
<dbReference type="GO" id="GO:0009279">
    <property type="term" value="C:cell outer membrane"/>
    <property type="evidence" value="ECO:0007669"/>
    <property type="project" value="UniProtKB-SubCell"/>
</dbReference>
<evidence type="ECO:0000259" key="6">
    <source>
        <dbReference type="Pfam" id="PF07980"/>
    </source>
</evidence>
<proteinExistence type="inferred from homology"/>
<evidence type="ECO:0000256" key="5">
    <source>
        <dbReference type="ARBA" id="ARBA00023237"/>
    </source>
</evidence>
<feature type="domain" description="SusD-like N-terminal" evidence="7">
    <location>
        <begin position="22"/>
        <end position="208"/>
    </location>
</feature>
<keyword evidence="3" id="KW-0732">Signal</keyword>
<dbReference type="EMBL" id="FQUM01000001">
    <property type="protein sequence ID" value="SHE52610.1"/>
    <property type="molecule type" value="Genomic_DNA"/>
</dbReference>
<comment type="similarity">
    <text evidence="2">Belongs to the SusD family.</text>
</comment>
<evidence type="ECO:0000259" key="7">
    <source>
        <dbReference type="Pfam" id="PF14322"/>
    </source>
</evidence>
<keyword evidence="9" id="KW-1185">Reference proteome</keyword>
<dbReference type="InterPro" id="IPR012944">
    <property type="entry name" value="SusD_RagB_dom"/>
</dbReference>
<feature type="domain" description="RagB/SusD" evidence="6">
    <location>
        <begin position="353"/>
        <end position="404"/>
    </location>
</feature>
<keyword evidence="4" id="KW-0472">Membrane</keyword>
<dbReference type="Gene3D" id="1.25.40.390">
    <property type="match status" value="1"/>
</dbReference>
<reference evidence="8 9" key="1">
    <citation type="submission" date="2016-11" db="EMBL/GenBank/DDBJ databases">
        <authorList>
            <person name="Jaros S."/>
            <person name="Januszkiewicz K."/>
            <person name="Wedrychowicz H."/>
        </authorList>
    </citation>
    <scope>NUCLEOTIDE SEQUENCE [LARGE SCALE GENOMIC DNA]</scope>
    <source>
        <strain evidence="8 9">DSM 26910</strain>
    </source>
</reference>
<organism evidence="8 9">
    <name type="scientific">Mariniphaga anaerophila</name>
    <dbReference type="NCBI Taxonomy" id="1484053"/>
    <lineage>
        <taxon>Bacteria</taxon>
        <taxon>Pseudomonadati</taxon>
        <taxon>Bacteroidota</taxon>
        <taxon>Bacteroidia</taxon>
        <taxon>Marinilabiliales</taxon>
        <taxon>Prolixibacteraceae</taxon>
        <taxon>Mariniphaga</taxon>
    </lineage>
</organism>
<dbReference type="InterPro" id="IPR011990">
    <property type="entry name" value="TPR-like_helical_dom_sf"/>
</dbReference>
<accession>A0A1M4U7R6</accession>
<protein>
    <submittedName>
        <fullName evidence="8">SusD family protein</fullName>
    </submittedName>
</protein>
<keyword evidence="5" id="KW-0998">Cell outer membrane</keyword>
<evidence type="ECO:0000313" key="8">
    <source>
        <dbReference type="EMBL" id="SHE52610.1"/>
    </source>
</evidence>
<evidence type="ECO:0000256" key="3">
    <source>
        <dbReference type="ARBA" id="ARBA00022729"/>
    </source>
</evidence>
<dbReference type="AlphaFoldDB" id="A0A1M4U7R6"/>
<dbReference type="Proteomes" id="UP000184164">
    <property type="component" value="Unassembled WGS sequence"/>
</dbReference>
<dbReference type="Pfam" id="PF14322">
    <property type="entry name" value="SusD-like_3"/>
    <property type="match status" value="1"/>
</dbReference>
<dbReference type="Pfam" id="PF07980">
    <property type="entry name" value="SusD_RagB"/>
    <property type="match status" value="1"/>
</dbReference>
<evidence type="ECO:0000256" key="4">
    <source>
        <dbReference type="ARBA" id="ARBA00023136"/>
    </source>
</evidence>
<comment type="subcellular location">
    <subcellularLocation>
        <location evidence="1">Cell outer membrane</location>
    </subcellularLocation>
</comment>